<dbReference type="GO" id="GO:0005829">
    <property type="term" value="C:cytosol"/>
    <property type="evidence" value="ECO:0007669"/>
    <property type="project" value="TreeGrafter"/>
</dbReference>
<keyword evidence="3 7" id="KW-0547">Nucleotide-binding</keyword>
<feature type="binding site" evidence="7">
    <location>
        <position position="79"/>
    </location>
    <ligand>
        <name>substrate</name>
    </ligand>
</feature>
<comment type="function">
    <text evidence="7">Catalyzes the specific phosphorylation of the 3-hydroxyl group of shikimic acid using ATP as a cosubstrate.</text>
</comment>
<dbReference type="InterPro" id="IPR027417">
    <property type="entry name" value="P-loop_NTPase"/>
</dbReference>
<evidence type="ECO:0000256" key="3">
    <source>
        <dbReference type="ARBA" id="ARBA00022741"/>
    </source>
</evidence>
<evidence type="ECO:0000256" key="4">
    <source>
        <dbReference type="ARBA" id="ARBA00022777"/>
    </source>
</evidence>
<reference evidence="8 9" key="1">
    <citation type="submission" date="2019-07" db="EMBL/GenBank/DDBJ databases">
        <title>Genomic Encyclopedia of Archaeal and Bacterial Type Strains, Phase II (KMG-II): from individual species to whole genera.</title>
        <authorList>
            <person name="Goeker M."/>
        </authorList>
    </citation>
    <scope>NUCLEOTIDE SEQUENCE [LARGE SCALE GENOMIC DNA]</scope>
    <source>
        <strain evidence="8 9">DSM 17527</strain>
    </source>
</reference>
<evidence type="ECO:0000256" key="1">
    <source>
        <dbReference type="ARBA" id="ARBA00022605"/>
    </source>
</evidence>
<dbReference type="Pfam" id="PF01202">
    <property type="entry name" value="SKI"/>
    <property type="match status" value="1"/>
</dbReference>
<proteinExistence type="inferred from homology"/>
<dbReference type="GO" id="GO:0000287">
    <property type="term" value="F:magnesium ion binding"/>
    <property type="evidence" value="ECO:0007669"/>
    <property type="project" value="UniProtKB-UniRule"/>
</dbReference>
<name>A0A5S5C139_9FLAO</name>
<gene>
    <name evidence="7" type="primary">aroK</name>
    <name evidence="8" type="ORF">BD809_106139</name>
</gene>
<evidence type="ECO:0000256" key="7">
    <source>
        <dbReference type="HAMAP-Rule" id="MF_00109"/>
    </source>
</evidence>
<accession>A0A5S5C139</accession>
<evidence type="ECO:0000313" key="9">
    <source>
        <dbReference type="Proteomes" id="UP000324376"/>
    </source>
</evidence>
<comment type="cofactor">
    <cofactor evidence="7">
        <name>Mg(2+)</name>
        <dbReference type="ChEBI" id="CHEBI:18420"/>
    </cofactor>
    <text evidence="7">Binds 1 Mg(2+) ion per subunit.</text>
</comment>
<protein>
    <recommendedName>
        <fullName evidence="7">Shikimate kinase</fullName>
        <shortName evidence="7">SK</shortName>
        <ecNumber evidence="7">2.7.1.71</ecNumber>
    </recommendedName>
</protein>
<dbReference type="SUPFAM" id="SSF52540">
    <property type="entry name" value="P-loop containing nucleoside triphosphate hydrolases"/>
    <property type="match status" value="1"/>
</dbReference>
<comment type="catalytic activity">
    <reaction evidence="7">
        <text>shikimate + ATP = 3-phosphoshikimate + ADP + H(+)</text>
        <dbReference type="Rhea" id="RHEA:13121"/>
        <dbReference type="ChEBI" id="CHEBI:15378"/>
        <dbReference type="ChEBI" id="CHEBI:30616"/>
        <dbReference type="ChEBI" id="CHEBI:36208"/>
        <dbReference type="ChEBI" id="CHEBI:145989"/>
        <dbReference type="ChEBI" id="CHEBI:456216"/>
        <dbReference type="EC" id="2.7.1.71"/>
    </reaction>
</comment>
<dbReference type="CDD" id="cd00464">
    <property type="entry name" value="SK"/>
    <property type="match status" value="1"/>
</dbReference>
<organism evidence="8 9">
    <name type="scientific">Aquimarina intermedia</name>
    <dbReference type="NCBI Taxonomy" id="350814"/>
    <lineage>
        <taxon>Bacteria</taxon>
        <taxon>Pseudomonadati</taxon>
        <taxon>Bacteroidota</taxon>
        <taxon>Flavobacteriia</taxon>
        <taxon>Flavobacteriales</taxon>
        <taxon>Flavobacteriaceae</taxon>
        <taxon>Aquimarina</taxon>
    </lineage>
</organism>
<comment type="caution">
    <text evidence="7">Lacks conserved residue(s) required for the propagation of feature annotation.</text>
</comment>
<dbReference type="GO" id="GO:0005524">
    <property type="term" value="F:ATP binding"/>
    <property type="evidence" value="ECO:0007669"/>
    <property type="project" value="UniProtKB-UniRule"/>
</dbReference>
<feature type="binding site" evidence="7">
    <location>
        <position position="32"/>
    </location>
    <ligand>
        <name>substrate</name>
    </ligand>
</feature>
<sequence>MNIVLLGYMGSGKSLIGKKLSQRTERPLLDLDVYIEENEKKSISSIFSEKGEIYFRKKETFYLNELLKTSKNAIISLGGGTPCFGENMKYIQEDLTNKSFYLQTSLEVLTNRLFKAREKRPVIAHIEDRTLLHDFIRKHLFERSFYYNQADYKIHTDEKTADEISLEIESLLF</sequence>
<keyword evidence="1 7" id="KW-0028">Amino-acid biosynthesis</keyword>
<keyword evidence="9" id="KW-1185">Reference proteome</keyword>
<dbReference type="HAMAP" id="MF_00109">
    <property type="entry name" value="Shikimate_kinase"/>
    <property type="match status" value="1"/>
</dbReference>
<comment type="subcellular location">
    <subcellularLocation>
        <location evidence="7">Cytoplasm</location>
    </subcellularLocation>
</comment>
<dbReference type="GO" id="GO:0008652">
    <property type="term" value="P:amino acid biosynthetic process"/>
    <property type="evidence" value="ECO:0007669"/>
    <property type="project" value="UniProtKB-KW"/>
</dbReference>
<dbReference type="AlphaFoldDB" id="A0A5S5C139"/>
<dbReference type="PRINTS" id="PR01100">
    <property type="entry name" value="SHIKIMTKNASE"/>
</dbReference>
<evidence type="ECO:0000256" key="5">
    <source>
        <dbReference type="ARBA" id="ARBA00022840"/>
    </source>
</evidence>
<feature type="binding site" evidence="7">
    <location>
        <position position="14"/>
    </location>
    <ligand>
        <name>Mg(2+)</name>
        <dbReference type="ChEBI" id="CHEBI:18420"/>
    </ligand>
</feature>
<evidence type="ECO:0000256" key="6">
    <source>
        <dbReference type="ARBA" id="ARBA00023141"/>
    </source>
</evidence>
<dbReference type="GO" id="GO:0009423">
    <property type="term" value="P:chorismate biosynthetic process"/>
    <property type="evidence" value="ECO:0007669"/>
    <property type="project" value="UniProtKB-UniRule"/>
</dbReference>
<evidence type="ECO:0000313" key="8">
    <source>
        <dbReference type="EMBL" id="TYP72889.1"/>
    </source>
</evidence>
<feature type="binding site" evidence="7">
    <location>
        <position position="120"/>
    </location>
    <ligand>
        <name>ATP</name>
        <dbReference type="ChEBI" id="CHEBI:30616"/>
    </ligand>
</feature>
<keyword evidence="6 7" id="KW-0057">Aromatic amino acid biosynthesis</keyword>
<feature type="binding site" evidence="7">
    <location>
        <begin position="10"/>
        <end position="15"/>
    </location>
    <ligand>
        <name>ATP</name>
        <dbReference type="ChEBI" id="CHEBI:30616"/>
    </ligand>
</feature>
<comment type="caution">
    <text evidence="8">The sequence shown here is derived from an EMBL/GenBank/DDBJ whole genome shotgun (WGS) entry which is preliminary data.</text>
</comment>
<feature type="binding site" evidence="7">
    <location>
        <position position="56"/>
    </location>
    <ligand>
        <name>substrate</name>
    </ligand>
</feature>
<comment type="pathway">
    <text evidence="7">Metabolic intermediate biosynthesis; chorismate biosynthesis; chorismate from D-erythrose 4-phosphate and phosphoenolpyruvate: step 5/7.</text>
</comment>
<dbReference type="GO" id="GO:0004765">
    <property type="term" value="F:shikimate kinase activity"/>
    <property type="evidence" value="ECO:0007669"/>
    <property type="project" value="UniProtKB-UniRule"/>
</dbReference>
<keyword evidence="5 7" id="KW-0067">ATP-binding</keyword>
<dbReference type="RefSeq" id="WP_148782917.1">
    <property type="nucleotide sequence ID" value="NZ_VNHU01000006.1"/>
</dbReference>
<keyword evidence="2 7" id="KW-0808">Transferase</keyword>
<dbReference type="InterPro" id="IPR031322">
    <property type="entry name" value="Shikimate/glucono_kinase"/>
</dbReference>
<keyword evidence="7" id="KW-0460">Magnesium</keyword>
<keyword evidence="7" id="KW-0479">Metal-binding</keyword>
<keyword evidence="7" id="KW-0963">Cytoplasm</keyword>
<dbReference type="GO" id="GO:0009073">
    <property type="term" value="P:aromatic amino acid family biosynthetic process"/>
    <property type="evidence" value="ECO:0007669"/>
    <property type="project" value="UniProtKB-KW"/>
</dbReference>
<dbReference type="OrthoDB" id="9800332at2"/>
<dbReference type="Gene3D" id="3.40.50.300">
    <property type="entry name" value="P-loop containing nucleotide triphosphate hydrolases"/>
    <property type="match status" value="1"/>
</dbReference>
<dbReference type="EC" id="2.7.1.71" evidence="7"/>
<dbReference type="PANTHER" id="PTHR21087:SF16">
    <property type="entry name" value="SHIKIMATE KINASE 1, CHLOROPLASTIC"/>
    <property type="match status" value="1"/>
</dbReference>
<dbReference type="EMBL" id="VNHU01000006">
    <property type="protein sequence ID" value="TYP72889.1"/>
    <property type="molecule type" value="Genomic_DNA"/>
</dbReference>
<dbReference type="Proteomes" id="UP000324376">
    <property type="component" value="Unassembled WGS sequence"/>
</dbReference>
<dbReference type="InterPro" id="IPR000623">
    <property type="entry name" value="Shikimate_kinase/TSH1"/>
</dbReference>
<dbReference type="PANTHER" id="PTHR21087">
    <property type="entry name" value="SHIKIMATE KINASE"/>
    <property type="match status" value="1"/>
</dbReference>
<keyword evidence="4 7" id="KW-0418">Kinase</keyword>
<comment type="similarity">
    <text evidence="7">Belongs to the shikimate kinase family.</text>
</comment>
<feature type="binding site" evidence="7">
    <location>
        <position position="143"/>
    </location>
    <ligand>
        <name>substrate</name>
    </ligand>
</feature>
<evidence type="ECO:0000256" key="2">
    <source>
        <dbReference type="ARBA" id="ARBA00022679"/>
    </source>
</evidence>
<comment type="subunit">
    <text evidence="7">Monomer.</text>
</comment>
<dbReference type="UniPathway" id="UPA00053">
    <property type="reaction ID" value="UER00088"/>
</dbReference>